<dbReference type="OrthoDB" id="10027823at2759"/>
<dbReference type="STRING" id="253628.A0A0D1ZWU4"/>
<dbReference type="PROSITE" id="PS50850">
    <property type="entry name" value="MFS"/>
    <property type="match status" value="1"/>
</dbReference>
<gene>
    <name evidence="5" type="ORF">PV09_09328</name>
</gene>
<dbReference type="AlphaFoldDB" id="A0A0D1ZWU4"/>
<evidence type="ECO:0000256" key="2">
    <source>
        <dbReference type="SAM" id="MobiDB-lite"/>
    </source>
</evidence>
<evidence type="ECO:0000256" key="1">
    <source>
        <dbReference type="ARBA" id="ARBA00004141"/>
    </source>
</evidence>
<dbReference type="VEuPathDB" id="FungiDB:PV09_09328"/>
<dbReference type="PANTHER" id="PTHR23520:SF5">
    <property type="entry name" value="TRANSPORTER, PUTATIVE (AFU_ORTHOLOGUE AFUA_3G04000)-RELATED"/>
    <property type="match status" value="1"/>
</dbReference>
<dbReference type="InterPro" id="IPR020846">
    <property type="entry name" value="MFS_dom"/>
</dbReference>
<name>A0A0D1ZWU4_9PEZI</name>
<keyword evidence="3" id="KW-0472">Membrane</keyword>
<dbReference type="GO" id="GO:0000329">
    <property type="term" value="C:fungal-type vacuole membrane"/>
    <property type="evidence" value="ECO:0007669"/>
    <property type="project" value="TreeGrafter"/>
</dbReference>
<dbReference type="InterPro" id="IPR036259">
    <property type="entry name" value="MFS_trans_sf"/>
</dbReference>
<feature type="region of interest" description="Disordered" evidence="2">
    <location>
        <begin position="436"/>
        <end position="501"/>
    </location>
</feature>
<feature type="compositionally biased region" description="Basic and acidic residues" evidence="2">
    <location>
        <begin position="481"/>
        <end position="493"/>
    </location>
</feature>
<feature type="transmembrane region" description="Helical" evidence="3">
    <location>
        <begin position="155"/>
        <end position="178"/>
    </location>
</feature>
<dbReference type="HOGENOM" id="CLU_025894_2_0_1"/>
<proteinExistence type="predicted"/>
<dbReference type="PANTHER" id="PTHR23520">
    <property type="entry name" value="TRANSPORTER, PUTATIVE (AFU_ORTHOLOGUE AFUA_3G04000)-RELATED"/>
    <property type="match status" value="1"/>
</dbReference>
<dbReference type="EMBL" id="KN847590">
    <property type="protein sequence ID" value="KIV98942.1"/>
    <property type="molecule type" value="Genomic_DNA"/>
</dbReference>
<sequence>MSLLKPVTYLYHESGLQTLLHADGNTWLIILTRMLRMFAYGFNALILALFFESLKFSDYSIGLFYTLTLLGDVALSLFLTLVADALGRRKILFFGAALMVLSGMAFALSSNYFVLLFSAVIGVISPSGSEIGPFRAVEESMISHLTTPDTRTEVMSWYVVMPAVGTSLGLFACGNLVSTLTERMGWEVKSAYHACFWIYTLCGLVNMGLAMFMTQKCEIEDKKPDVAEGARPEKKKSKFSQISRESRPTLYKLCALMSVDSLSSGMAAYSLINLYVDRKFSLPKSYLGDTMSGVWAVSAFMNIWSPAIARRIGLIKAMVFTHLPSAIFLALLPAPRSWWLTAVLLFARAALNSMDQAPRTAFIAAVVKPEERTAVMGIVNVLKILAQSGGPSITGSLAGANLFWLAFTLAGSLKASYDLGLLSMFVNTRLHEHERGSASKGQYERVGQEEDRDAENAFALGENDVDGESYDGDEDGEADGEASKKGDLPKRSDSFPLKAIS</sequence>
<evidence type="ECO:0000256" key="3">
    <source>
        <dbReference type="SAM" id="Phobius"/>
    </source>
</evidence>
<keyword evidence="3" id="KW-0812">Transmembrane</keyword>
<dbReference type="Pfam" id="PF07690">
    <property type="entry name" value="MFS_1"/>
    <property type="match status" value="1"/>
</dbReference>
<feature type="domain" description="Major facilitator superfamily (MFS) profile" evidence="4">
    <location>
        <begin position="25"/>
        <end position="429"/>
    </location>
</feature>
<evidence type="ECO:0000259" key="4">
    <source>
        <dbReference type="PROSITE" id="PS50850"/>
    </source>
</evidence>
<organism evidence="5 6">
    <name type="scientific">Verruconis gallopava</name>
    <dbReference type="NCBI Taxonomy" id="253628"/>
    <lineage>
        <taxon>Eukaryota</taxon>
        <taxon>Fungi</taxon>
        <taxon>Dikarya</taxon>
        <taxon>Ascomycota</taxon>
        <taxon>Pezizomycotina</taxon>
        <taxon>Dothideomycetes</taxon>
        <taxon>Pleosporomycetidae</taxon>
        <taxon>Venturiales</taxon>
        <taxon>Sympoventuriaceae</taxon>
        <taxon>Verruconis</taxon>
    </lineage>
</organism>
<feature type="transmembrane region" description="Helical" evidence="3">
    <location>
        <begin position="34"/>
        <end position="51"/>
    </location>
</feature>
<dbReference type="InterPro" id="IPR011701">
    <property type="entry name" value="MFS"/>
</dbReference>
<dbReference type="RefSeq" id="XP_016208812.1">
    <property type="nucleotide sequence ID" value="XM_016363371.1"/>
</dbReference>
<dbReference type="Proteomes" id="UP000053259">
    <property type="component" value="Unassembled WGS sequence"/>
</dbReference>
<feature type="transmembrane region" description="Helical" evidence="3">
    <location>
        <begin position="63"/>
        <end position="84"/>
    </location>
</feature>
<dbReference type="GO" id="GO:0022857">
    <property type="term" value="F:transmembrane transporter activity"/>
    <property type="evidence" value="ECO:0007669"/>
    <property type="project" value="InterPro"/>
</dbReference>
<feature type="compositionally biased region" description="Basic and acidic residues" evidence="2">
    <location>
        <begin position="436"/>
        <end position="449"/>
    </location>
</feature>
<keyword evidence="3" id="KW-1133">Transmembrane helix</keyword>
<feature type="transmembrane region" description="Helical" evidence="3">
    <location>
        <begin position="190"/>
        <end position="213"/>
    </location>
</feature>
<reference evidence="5 6" key="1">
    <citation type="submission" date="2015-01" db="EMBL/GenBank/DDBJ databases">
        <title>The Genome Sequence of Ochroconis gallopava CBS43764.</title>
        <authorList>
            <consortium name="The Broad Institute Genomics Platform"/>
            <person name="Cuomo C."/>
            <person name="de Hoog S."/>
            <person name="Gorbushina A."/>
            <person name="Stielow B."/>
            <person name="Teixiera M."/>
            <person name="Abouelleil A."/>
            <person name="Chapman S.B."/>
            <person name="Priest M."/>
            <person name="Young S.K."/>
            <person name="Wortman J."/>
            <person name="Nusbaum C."/>
            <person name="Birren B."/>
        </authorList>
    </citation>
    <scope>NUCLEOTIDE SEQUENCE [LARGE SCALE GENOMIC DNA]</scope>
    <source>
        <strain evidence="5 6">CBS 43764</strain>
    </source>
</reference>
<dbReference type="Gene3D" id="1.20.1250.20">
    <property type="entry name" value="MFS general substrate transporter like domains"/>
    <property type="match status" value="1"/>
</dbReference>
<feature type="transmembrane region" description="Helical" evidence="3">
    <location>
        <begin position="91"/>
        <end position="108"/>
    </location>
</feature>
<dbReference type="FunCoup" id="A0A0D1ZWU4">
    <property type="interactions" value="131"/>
</dbReference>
<evidence type="ECO:0000313" key="6">
    <source>
        <dbReference type="Proteomes" id="UP000053259"/>
    </source>
</evidence>
<keyword evidence="6" id="KW-1185">Reference proteome</keyword>
<feature type="compositionally biased region" description="Acidic residues" evidence="2">
    <location>
        <begin position="463"/>
        <end position="480"/>
    </location>
</feature>
<evidence type="ECO:0000313" key="5">
    <source>
        <dbReference type="EMBL" id="KIV98942.1"/>
    </source>
</evidence>
<protein>
    <recommendedName>
        <fullName evidence="4">Major facilitator superfamily (MFS) profile domain-containing protein</fullName>
    </recommendedName>
</protein>
<dbReference type="SUPFAM" id="SSF103473">
    <property type="entry name" value="MFS general substrate transporter"/>
    <property type="match status" value="1"/>
</dbReference>
<dbReference type="InParanoid" id="A0A0D1ZWU4"/>
<accession>A0A0D1ZWU4</accession>
<dbReference type="GeneID" id="27317301"/>
<comment type="subcellular location">
    <subcellularLocation>
        <location evidence="1">Membrane</location>
        <topology evidence="1">Multi-pass membrane protein</topology>
    </subcellularLocation>
</comment>